<feature type="non-terminal residue" evidence="1">
    <location>
        <position position="131"/>
    </location>
</feature>
<dbReference type="EMBL" id="DUGH01000057">
    <property type="protein sequence ID" value="HIH16225.1"/>
    <property type="molecule type" value="Genomic_DNA"/>
</dbReference>
<evidence type="ECO:0000313" key="1">
    <source>
        <dbReference type="EMBL" id="HIH16225.1"/>
    </source>
</evidence>
<comment type="caution">
    <text evidence="1">The sequence shown here is derived from an EMBL/GenBank/DDBJ whole genome shotgun (WGS) entry which is preliminary data.</text>
</comment>
<protein>
    <submittedName>
        <fullName evidence="1">Uncharacterized protein</fullName>
    </submittedName>
</protein>
<gene>
    <name evidence="1" type="ORF">HA252_02360</name>
</gene>
<evidence type="ECO:0000313" key="2">
    <source>
        <dbReference type="Proteomes" id="UP000564964"/>
    </source>
</evidence>
<reference evidence="2" key="1">
    <citation type="journal article" date="2020" name="bioRxiv">
        <title>A rank-normalized archaeal taxonomy based on genome phylogeny resolves widespread incomplete and uneven classifications.</title>
        <authorList>
            <person name="Rinke C."/>
            <person name="Chuvochina M."/>
            <person name="Mussig A.J."/>
            <person name="Chaumeil P.-A."/>
            <person name="Waite D.W."/>
            <person name="Whitman W.B."/>
            <person name="Parks D.H."/>
            <person name="Hugenholtz P."/>
        </authorList>
    </citation>
    <scope>NUCLEOTIDE SEQUENCE [LARGE SCALE GENOMIC DNA]</scope>
</reference>
<proteinExistence type="predicted"/>
<name>A0A7J4JIJ1_9ARCH</name>
<dbReference type="Proteomes" id="UP000564964">
    <property type="component" value="Unassembled WGS sequence"/>
</dbReference>
<organism evidence="1 2">
    <name type="scientific">Candidatus Iainarchaeum sp</name>
    <dbReference type="NCBI Taxonomy" id="3101447"/>
    <lineage>
        <taxon>Archaea</taxon>
        <taxon>Candidatus Iainarchaeota</taxon>
        <taxon>Candidatus Iainarchaeia</taxon>
        <taxon>Candidatus Iainarchaeales</taxon>
        <taxon>Candidatus Iainarchaeaceae</taxon>
        <taxon>Candidatus Iainarchaeum</taxon>
    </lineage>
</organism>
<accession>A0A7J4JIJ1</accession>
<dbReference type="AlphaFoldDB" id="A0A7J4JIJ1"/>
<sequence>MALQGGRAKLWASWLVLLLVVPLAAGAPSPGITVQPLSPFSGVLFAIQNVLAGFFPQQAPPPVPVPPEPVVEWVKYPKRIDDFSGQAKYDFEFRLKNAAADDLVFNLEYAHKRLGFGEHVLASYHFGGARS</sequence>